<evidence type="ECO:0000256" key="1">
    <source>
        <dbReference type="SAM" id="SignalP"/>
    </source>
</evidence>
<dbReference type="EMBL" id="LGRX02028723">
    <property type="protein sequence ID" value="KAK3247706.1"/>
    <property type="molecule type" value="Genomic_DNA"/>
</dbReference>
<reference evidence="2 3" key="1">
    <citation type="journal article" date="2015" name="Genome Biol. Evol.">
        <title>Comparative Genomics of a Bacterivorous Green Alga Reveals Evolutionary Causalities and Consequences of Phago-Mixotrophic Mode of Nutrition.</title>
        <authorList>
            <person name="Burns J.A."/>
            <person name="Paasch A."/>
            <person name="Narechania A."/>
            <person name="Kim E."/>
        </authorList>
    </citation>
    <scope>NUCLEOTIDE SEQUENCE [LARGE SCALE GENOMIC DNA]</scope>
    <source>
        <strain evidence="2 3">PLY_AMNH</strain>
    </source>
</reference>
<keyword evidence="3" id="KW-1185">Reference proteome</keyword>
<evidence type="ECO:0000313" key="2">
    <source>
        <dbReference type="EMBL" id="KAK3247706.1"/>
    </source>
</evidence>
<gene>
    <name evidence="2" type="ORF">CYMTET_42802</name>
</gene>
<dbReference type="AlphaFoldDB" id="A0AAE0C3G7"/>
<feature type="chain" id="PRO_5042069166" evidence="1">
    <location>
        <begin position="20"/>
        <end position="203"/>
    </location>
</feature>
<feature type="signal peptide" evidence="1">
    <location>
        <begin position="1"/>
        <end position="19"/>
    </location>
</feature>
<protein>
    <submittedName>
        <fullName evidence="2">Uncharacterized protein</fullName>
    </submittedName>
</protein>
<evidence type="ECO:0000313" key="3">
    <source>
        <dbReference type="Proteomes" id="UP001190700"/>
    </source>
</evidence>
<organism evidence="2 3">
    <name type="scientific">Cymbomonas tetramitiformis</name>
    <dbReference type="NCBI Taxonomy" id="36881"/>
    <lineage>
        <taxon>Eukaryota</taxon>
        <taxon>Viridiplantae</taxon>
        <taxon>Chlorophyta</taxon>
        <taxon>Pyramimonadophyceae</taxon>
        <taxon>Pyramimonadales</taxon>
        <taxon>Pyramimonadaceae</taxon>
        <taxon>Cymbomonas</taxon>
    </lineage>
</organism>
<keyword evidence="1" id="KW-0732">Signal</keyword>
<sequence length="203" mass="23741">MRWNVRYSVQMSVWVCLACLPVQEHVYSAQASAEAKQEYQRESTSQMDEIVERLKREKKSELLLFQADNRAPKKCSERVQISFEDFIHVISALNFHYAKRFGYDYYSLEETLGYRNALEGRLFMGEPWRRPENCPNAGVLLFRNSSDVLTALNGIWSRGVSYLVYLRSRVPRRARGKLQLLVCAVESKSRTVIQTEDKMRRNS</sequence>
<proteinExistence type="predicted"/>
<comment type="caution">
    <text evidence="2">The sequence shown here is derived from an EMBL/GenBank/DDBJ whole genome shotgun (WGS) entry which is preliminary data.</text>
</comment>
<dbReference type="Proteomes" id="UP001190700">
    <property type="component" value="Unassembled WGS sequence"/>
</dbReference>
<name>A0AAE0C3G7_9CHLO</name>
<accession>A0AAE0C3G7</accession>